<dbReference type="AlphaFoldDB" id="A0A6M1R3D9"/>
<evidence type="ECO:0000313" key="4">
    <source>
        <dbReference type="EMBL" id="NGN94754.1"/>
    </source>
</evidence>
<protein>
    <submittedName>
        <fullName evidence="4">NUDIX domain-containing protein</fullName>
    </submittedName>
</protein>
<dbReference type="InterPro" id="IPR015797">
    <property type="entry name" value="NUDIX_hydrolase-like_dom_sf"/>
</dbReference>
<dbReference type="GO" id="GO:0016787">
    <property type="term" value="F:hydrolase activity"/>
    <property type="evidence" value="ECO:0007669"/>
    <property type="project" value="UniProtKB-KW"/>
</dbReference>
<dbReference type="CDD" id="cd18879">
    <property type="entry name" value="NUDIX_Hydrolase"/>
    <property type="match status" value="1"/>
</dbReference>
<dbReference type="PANTHER" id="PTHR43046">
    <property type="entry name" value="GDP-MANNOSE MANNOSYL HYDROLASE"/>
    <property type="match status" value="1"/>
</dbReference>
<comment type="caution">
    <text evidence="4">The sequence shown here is derived from an EMBL/GenBank/DDBJ whole genome shotgun (WGS) entry which is preliminary data.</text>
</comment>
<keyword evidence="2" id="KW-0378">Hydrolase</keyword>
<sequence length="155" mass="16894">MPIPDFIVALRRKIGTELLWLPGVTAVVRRGDEILLVQRADNGRWTPITGIVDPGEQPATAAVREAKEETGVDISVDRLASAGATSPMVYPNGDRAVYMDLTFSCTWLSGEAYVADDESVDVGWFHVDDLPEMHPELRARIDAAVSDEVAARFGV</sequence>
<dbReference type="Gene3D" id="3.90.79.10">
    <property type="entry name" value="Nucleoside Triphosphate Pyrophosphohydrolase"/>
    <property type="match status" value="1"/>
</dbReference>
<proteinExistence type="predicted"/>
<dbReference type="Pfam" id="PF00293">
    <property type="entry name" value="NUDIX"/>
    <property type="match status" value="1"/>
</dbReference>
<dbReference type="PROSITE" id="PS51462">
    <property type="entry name" value="NUDIX"/>
    <property type="match status" value="1"/>
</dbReference>
<dbReference type="Proteomes" id="UP000483261">
    <property type="component" value="Unassembled WGS sequence"/>
</dbReference>
<feature type="domain" description="Nudix hydrolase" evidence="3">
    <location>
        <begin position="19"/>
        <end position="151"/>
    </location>
</feature>
<dbReference type="SUPFAM" id="SSF55811">
    <property type="entry name" value="Nudix"/>
    <property type="match status" value="1"/>
</dbReference>
<reference evidence="4 5" key="1">
    <citation type="submission" date="2020-02" db="EMBL/GenBank/DDBJ databases">
        <title>Whole-genome analyses of novel actinobacteria.</title>
        <authorList>
            <person name="Sahin N."/>
        </authorList>
    </citation>
    <scope>NUCLEOTIDE SEQUENCE [LARGE SCALE GENOMIC DNA]</scope>
    <source>
        <strain evidence="4 5">KC13</strain>
    </source>
</reference>
<dbReference type="InterPro" id="IPR020084">
    <property type="entry name" value="NUDIX_hydrolase_CS"/>
</dbReference>
<dbReference type="PANTHER" id="PTHR43046:SF16">
    <property type="entry name" value="ADP-RIBOSE PYROPHOSPHATASE YJHB-RELATED"/>
    <property type="match status" value="1"/>
</dbReference>
<dbReference type="PROSITE" id="PS00893">
    <property type="entry name" value="NUDIX_BOX"/>
    <property type="match status" value="1"/>
</dbReference>
<dbReference type="InterPro" id="IPR000086">
    <property type="entry name" value="NUDIX_hydrolase_dom"/>
</dbReference>
<organism evidence="4 5">
    <name type="scientific">Nocardioides turkmenicus</name>
    <dbReference type="NCBI Taxonomy" id="2711220"/>
    <lineage>
        <taxon>Bacteria</taxon>
        <taxon>Bacillati</taxon>
        <taxon>Actinomycetota</taxon>
        <taxon>Actinomycetes</taxon>
        <taxon>Propionibacteriales</taxon>
        <taxon>Nocardioidaceae</taxon>
        <taxon>Nocardioides</taxon>
    </lineage>
</organism>
<keyword evidence="5" id="KW-1185">Reference proteome</keyword>
<name>A0A6M1R3D9_9ACTN</name>
<evidence type="ECO:0000256" key="1">
    <source>
        <dbReference type="ARBA" id="ARBA00001946"/>
    </source>
</evidence>
<gene>
    <name evidence="4" type="ORF">G5C66_18680</name>
</gene>
<evidence type="ECO:0000259" key="3">
    <source>
        <dbReference type="PROSITE" id="PS51462"/>
    </source>
</evidence>
<dbReference type="EMBL" id="JAALAA010000016">
    <property type="protein sequence ID" value="NGN94754.1"/>
    <property type="molecule type" value="Genomic_DNA"/>
</dbReference>
<comment type="cofactor">
    <cofactor evidence="1">
        <name>Mg(2+)</name>
        <dbReference type="ChEBI" id="CHEBI:18420"/>
    </cofactor>
</comment>
<evidence type="ECO:0000313" key="5">
    <source>
        <dbReference type="Proteomes" id="UP000483261"/>
    </source>
</evidence>
<evidence type="ECO:0000256" key="2">
    <source>
        <dbReference type="ARBA" id="ARBA00022801"/>
    </source>
</evidence>
<dbReference type="RefSeq" id="WP_165112440.1">
    <property type="nucleotide sequence ID" value="NZ_JAALAA010000016.1"/>
</dbReference>
<accession>A0A6M1R3D9</accession>